<proteinExistence type="predicted"/>
<dbReference type="RefSeq" id="WP_013001019.1">
    <property type="nucleotide sequence ID" value="NZ_BCMM01000043.1"/>
</dbReference>
<dbReference type="AlphaFoldDB" id="A0A100JVT2"/>
<dbReference type="OrthoDB" id="4263686at2"/>
<gene>
    <name evidence="1" type="ORF">SsS58_07036</name>
</gene>
<sequence length="172" mass="18647">MTTLFTPAEVRNAVELLASRSLIRLITEIDDNGAIPHRRLAGTLPDLSAHQLRRAAEAARAHGLVRTAPGTGLELTESGSELADLYDTAARWARRHAFPTPVCEFSSRVRHVLDLLAPSLATERADGLPRPSAARLLSDEAEAALVRPRTLLIQWLAGNPQITRVSEPEPAA</sequence>
<dbReference type="InterPro" id="IPR036388">
    <property type="entry name" value="WH-like_DNA-bd_sf"/>
</dbReference>
<dbReference type="Gene3D" id="1.10.10.10">
    <property type="entry name" value="Winged helix-like DNA-binding domain superfamily/Winged helix DNA-binding domain"/>
    <property type="match status" value="1"/>
</dbReference>
<comment type="caution">
    <text evidence="1">The sequence shown here is derived from an EMBL/GenBank/DDBJ whole genome shotgun (WGS) entry which is preliminary data.</text>
</comment>
<reference evidence="2" key="3">
    <citation type="submission" date="2016-02" db="EMBL/GenBank/DDBJ databases">
        <title>Draft genome of pathogenic Streptomyces sp. in Japan.</title>
        <authorList>
            <person name="Tomihama T."/>
            <person name="Ikenaga M."/>
            <person name="Sakai M."/>
            <person name="Okubo T."/>
            <person name="Ikeda S."/>
        </authorList>
    </citation>
    <scope>NUCLEOTIDE SEQUENCE [LARGE SCALE GENOMIC DNA]</scope>
    <source>
        <strain evidence="2">S58</strain>
    </source>
</reference>
<reference evidence="1 2" key="2">
    <citation type="journal article" date="2016" name="Genome Announc.">
        <title>Draft Genome Sequences of Streptomyces scabiei S58, Streptomyces turgidiscabies T45, and Streptomyces acidiscabies a10, the Pathogens of Potato Common Scab, Isolated in Japan.</title>
        <authorList>
            <person name="Tomihama T."/>
            <person name="Nishi Y."/>
            <person name="Sakai M."/>
            <person name="Ikenaga M."/>
            <person name="Okubo T."/>
            <person name="Ikeda S."/>
        </authorList>
    </citation>
    <scope>NUCLEOTIDE SEQUENCE [LARGE SCALE GENOMIC DNA]</scope>
    <source>
        <strain evidence="1 2">S58</strain>
    </source>
</reference>
<protein>
    <submittedName>
        <fullName evidence="1">Uncharacterized protein</fullName>
    </submittedName>
</protein>
<evidence type="ECO:0000313" key="2">
    <source>
        <dbReference type="Proteomes" id="UP000067448"/>
    </source>
</evidence>
<organism evidence="1 2">
    <name type="scientific">Streptomyces scabiei</name>
    <dbReference type="NCBI Taxonomy" id="1930"/>
    <lineage>
        <taxon>Bacteria</taxon>
        <taxon>Bacillati</taxon>
        <taxon>Actinomycetota</taxon>
        <taxon>Actinomycetes</taxon>
        <taxon>Kitasatosporales</taxon>
        <taxon>Streptomycetaceae</taxon>
        <taxon>Streptomyces</taxon>
    </lineage>
</organism>
<dbReference type="InterPro" id="IPR036390">
    <property type="entry name" value="WH_DNA-bd_sf"/>
</dbReference>
<dbReference type="GeneID" id="79930847"/>
<dbReference type="EMBL" id="BCMM01000043">
    <property type="protein sequence ID" value="GAQ66601.1"/>
    <property type="molecule type" value="Genomic_DNA"/>
</dbReference>
<accession>A0A100JVT2</accession>
<dbReference type="Proteomes" id="UP000067448">
    <property type="component" value="Unassembled WGS sequence"/>
</dbReference>
<reference evidence="2" key="1">
    <citation type="submission" date="2015-11" db="EMBL/GenBank/DDBJ databases">
        <authorList>
            <consortium name="Cross-ministerial Strategic Innovation Promotion Program (SIP) consortium"/>
            <person name="Tomihama T."/>
            <person name="Ikenaga M."/>
            <person name="Sakai M."/>
            <person name="Okubo T."/>
            <person name="Ikeda S."/>
        </authorList>
    </citation>
    <scope>NUCLEOTIDE SEQUENCE [LARGE SCALE GENOMIC DNA]</scope>
    <source>
        <strain evidence="2">S58</strain>
    </source>
</reference>
<dbReference type="OMA" id="NGPISHR"/>
<name>A0A100JVT2_STRSC</name>
<dbReference type="SUPFAM" id="SSF46785">
    <property type="entry name" value="Winged helix' DNA-binding domain"/>
    <property type="match status" value="1"/>
</dbReference>
<evidence type="ECO:0000313" key="1">
    <source>
        <dbReference type="EMBL" id="GAQ66601.1"/>
    </source>
</evidence>